<dbReference type="PROSITE" id="PS50940">
    <property type="entry name" value="CHIT_BIND_II"/>
    <property type="match status" value="1"/>
</dbReference>
<name>A0A1B6CU30_9HEMI</name>
<feature type="region of interest" description="Disordered" evidence="1">
    <location>
        <begin position="550"/>
        <end position="615"/>
    </location>
</feature>
<feature type="region of interest" description="Disordered" evidence="1">
    <location>
        <begin position="724"/>
        <end position="748"/>
    </location>
</feature>
<sequence length="748" mass="84784">VSPVLGVVESALWIRYKIVMKRFLICTIGLVLATSVAFGQRKPPNYSLDEMPDIITSFSCGDKVVGGYYADPETDCQMFHVCVKIPGVGVQDFRFLCPNDTSFDQENQICDDWFNIDCEAATLYYSDNFDLYRLGQDSNSFGPSKATPIPLGPSSIAPRPQKSRRPINPVNNAVSEVDDDQYLFDGDRRASSDLLRGSSSGNFFNRNRGKEDPEDDYVSPQEQELTKNQKKKQKNNVRKLLTGKRPIASAPTIPPSTETYPTTVATTSFNLKNRYNTVQRNYPTTVNNLQTTSQPSRSFNNNYSGRYNQNTQSQNIQQTTSTTQGFNKVRGNQNYNAFNKKTEATDYYQETTTYNYQNENVNYNKGSTQFNNYPSSTPAPFNSFKTNTNYNQGSQQTNNYQTPAPFNNFKTNTNYNQGSSNSNYYQTPTSTNAPFYRSNNQQANYQQPSSTTNSPVKYNNQQSTTTSPNYNYQNQNANTYQNFNSPSTENYYDATTFKQNYFQNNQKQTTVNYDNYYKTSTQNYYQTEKSTEYQPTEGAPFQNYYEKISKSGQPKTTNNQYNYNTQNTKTNYDAYNSYQNSNSDNYDEPSQGESLKTAPSSNIKPSDLNSLNKNYQKPGGFNTTLTASYNFNTAPSTTTQKYTSKFYQTKQYQEPNGKNYNQSPSTVAPTSNRGNSFYAQSTTAQPKPRPFSKPAEVSSTVKPGKEKDASYDYAYYDDVGAASEYDGYEPVGEDFSRTSAKKTRTTPQ</sequence>
<organism evidence="3">
    <name type="scientific">Clastoptera arizonana</name>
    <name type="common">Arizona spittle bug</name>
    <dbReference type="NCBI Taxonomy" id="38151"/>
    <lineage>
        <taxon>Eukaryota</taxon>
        <taxon>Metazoa</taxon>
        <taxon>Ecdysozoa</taxon>
        <taxon>Arthropoda</taxon>
        <taxon>Hexapoda</taxon>
        <taxon>Insecta</taxon>
        <taxon>Pterygota</taxon>
        <taxon>Neoptera</taxon>
        <taxon>Paraneoptera</taxon>
        <taxon>Hemiptera</taxon>
        <taxon>Auchenorrhyncha</taxon>
        <taxon>Cercopoidea</taxon>
        <taxon>Clastopteridae</taxon>
        <taxon>Clastoptera</taxon>
    </lineage>
</organism>
<feature type="compositionally biased region" description="Low complexity" evidence="1">
    <location>
        <begin position="312"/>
        <end position="324"/>
    </location>
</feature>
<dbReference type="InterPro" id="IPR036508">
    <property type="entry name" value="Chitin-bd_dom_sf"/>
</dbReference>
<feature type="compositionally biased region" description="Polar residues" evidence="1">
    <location>
        <begin position="591"/>
        <end position="615"/>
    </location>
</feature>
<feature type="compositionally biased region" description="Basic residues" evidence="1">
    <location>
        <begin position="228"/>
        <end position="237"/>
    </location>
</feature>
<dbReference type="Gene3D" id="2.170.140.10">
    <property type="entry name" value="Chitin binding domain"/>
    <property type="match status" value="1"/>
</dbReference>
<dbReference type="EMBL" id="GEDC01020364">
    <property type="protein sequence ID" value="JAS16934.1"/>
    <property type="molecule type" value="Transcribed_RNA"/>
</dbReference>
<evidence type="ECO:0000313" key="3">
    <source>
        <dbReference type="EMBL" id="JAS16934.1"/>
    </source>
</evidence>
<feature type="region of interest" description="Disordered" evidence="1">
    <location>
        <begin position="143"/>
        <end position="174"/>
    </location>
</feature>
<evidence type="ECO:0000259" key="2">
    <source>
        <dbReference type="PROSITE" id="PS50940"/>
    </source>
</evidence>
<accession>A0A1B6CU30</accession>
<protein>
    <recommendedName>
        <fullName evidence="2">Chitin-binding type-2 domain-containing protein</fullName>
    </recommendedName>
</protein>
<gene>
    <name evidence="3" type="ORF">g.13581</name>
</gene>
<feature type="compositionally biased region" description="Polar residues" evidence="1">
    <location>
        <begin position="365"/>
        <end position="410"/>
    </location>
</feature>
<dbReference type="AlphaFoldDB" id="A0A1B6CU30"/>
<dbReference type="GO" id="GO:0005576">
    <property type="term" value="C:extracellular region"/>
    <property type="evidence" value="ECO:0007669"/>
    <property type="project" value="InterPro"/>
</dbReference>
<feature type="compositionally biased region" description="Basic residues" evidence="1">
    <location>
        <begin position="739"/>
        <end position="748"/>
    </location>
</feature>
<evidence type="ECO:0000256" key="1">
    <source>
        <dbReference type="SAM" id="MobiDB-lite"/>
    </source>
</evidence>
<feature type="compositionally biased region" description="Low complexity" evidence="1">
    <location>
        <begin position="555"/>
        <end position="584"/>
    </location>
</feature>
<feature type="compositionally biased region" description="Low complexity" evidence="1">
    <location>
        <begin position="411"/>
        <end position="427"/>
    </location>
</feature>
<feature type="region of interest" description="Disordered" evidence="1">
    <location>
        <begin position="191"/>
        <end position="262"/>
    </location>
</feature>
<feature type="compositionally biased region" description="Polar residues" evidence="1">
    <location>
        <begin position="652"/>
        <end position="685"/>
    </location>
</feature>
<feature type="domain" description="Chitin-binding type-2" evidence="2">
    <location>
        <begin position="57"/>
        <end position="120"/>
    </location>
</feature>
<proteinExistence type="predicted"/>
<dbReference type="InterPro" id="IPR002557">
    <property type="entry name" value="Chitin-bd_dom"/>
</dbReference>
<dbReference type="SUPFAM" id="SSF57625">
    <property type="entry name" value="Invertebrate chitin-binding proteins"/>
    <property type="match status" value="1"/>
</dbReference>
<feature type="region of interest" description="Disordered" evidence="1">
    <location>
        <begin position="312"/>
        <end position="331"/>
    </location>
</feature>
<dbReference type="Pfam" id="PF01607">
    <property type="entry name" value="CBM_14"/>
    <property type="match status" value="1"/>
</dbReference>
<feature type="region of interest" description="Disordered" evidence="1">
    <location>
        <begin position="652"/>
        <end position="710"/>
    </location>
</feature>
<feature type="non-terminal residue" evidence="3">
    <location>
        <position position="1"/>
    </location>
</feature>
<reference evidence="3" key="1">
    <citation type="submission" date="2015-12" db="EMBL/GenBank/DDBJ databases">
        <title>De novo transcriptome assembly of four potential Pierce s Disease insect vectors from Arizona vineyards.</title>
        <authorList>
            <person name="Tassone E.E."/>
        </authorList>
    </citation>
    <scope>NUCLEOTIDE SEQUENCE</scope>
</reference>
<dbReference type="GO" id="GO:0008061">
    <property type="term" value="F:chitin binding"/>
    <property type="evidence" value="ECO:0007669"/>
    <property type="project" value="InterPro"/>
</dbReference>
<feature type="region of interest" description="Disordered" evidence="1">
    <location>
        <begin position="363"/>
        <end position="471"/>
    </location>
</feature>
<feature type="compositionally biased region" description="Polar residues" evidence="1">
    <location>
        <begin position="428"/>
        <end position="468"/>
    </location>
</feature>
<dbReference type="SMART" id="SM00494">
    <property type="entry name" value="ChtBD2"/>
    <property type="match status" value="1"/>
</dbReference>